<evidence type="ECO:0000259" key="6">
    <source>
        <dbReference type="PROSITE" id="PS51007"/>
    </source>
</evidence>
<dbReference type="EMBL" id="JBHMEA010000042">
    <property type="protein sequence ID" value="MFB9232632.1"/>
    <property type="molecule type" value="Genomic_DNA"/>
</dbReference>
<dbReference type="InterPro" id="IPR030999">
    <property type="entry name" value="Thiosulf_SoxX"/>
</dbReference>
<feature type="chain" id="PRO_5047302088" evidence="5">
    <location>
        <begin position="21"/>
        <end position="159"/>
    </location>
</feature>
<dbReference type="PROSITE" id="PS51007">
    <property type="entry name" value="CYTC"/>
    <property type="match status" value="1"/>
</dbReference>
<keyword evidence="5" id="KW-0732">Signal</keyword>
<gene>
    <name evidence="7" type="primary">soxX</name>
    <name evidence="7" type="ORF">ACFFUT_12625</name>
</gene>
<evidence type="ECO:0000256" key="1">
    <source>
        <dbReference type="ARBA" id="ARBA00022617"/>
    </source>
</evidence>
<dbReference type="Gene3D" id="1.10.760.10">
    <property type="entry name" value="Cytochrome c-like domain"/>
    <property type="match status" value="1"/>
</dbReference>
<name>A0ABV5JJF1_9RHOB</name>
<sequence>MKRTILFAVGLIAASTVVMAGTTAPSDVSFDDQGAIANTLSGAAGDPESGKTIMRTRGLGNCIACHEVSELSDFPFHGDIGPSLDGVAGRWSAEELRGIVANAKMTFPDTMMPAFYKTDGFIRPGNGFTGKAAEGELEPLLSAQQIEDVVAYLLTLKEE</sequence>
<evidence type="ECO:0000256" key="2">
    <source>
        <dbReference type="ARBA" id="ARBA00022723"/>
    </source>
</evidence>
<evidence type="ECO:0000313" key="7">
    <source>
        <dbReference type="EMBL" id="MFB9232632.1"/>
    </source>
</evidence>
<evidence type="ECO:0000256" key="5">
    <source>
        <dbReference type="SAM" id="SignalP"/>
    </source>
</evidence>
<keyword evidence="8" id="KW-1185">Reference proteome</keyword>
<dbReference type="NCBIfam" id="TIGR04485">
    <property type="entry name" value="thiosulf_SoxX"/>
    <property type="match status" value="1"/>
</dbReference>
<dbReference type="InterPro" id="IPR036909">
    <property type="entry name" value="Cyt_c-like_dom_sf"/>
</dbReference>
<keyword evidence="3 4" id="KW-0408">Iron</keyword>
<dbReference type="Proteomes" id="UP001589683">
    <property type="component" value="Unassembled WGS sequence"/>
</dbReference>
<accession>A0ABV5JJF1</accession>
<evidence type="ECO:0000313" key="8">
    <source>
        <dbReference type="Proteomes" id="UP001589683"/>
    </source>
</evidence>
<feature type="domain" description="Cytochrome c" evidence="6">
    <location>
        <begin position="45"/>
        <end position="157"/>
    </location>
</feature>
<proteinExistence type="predicted"/>
<feature type="signal peptide" evidence="5">
    <location>
        <begin position="1"/>
        <end position="20"/>
    </location>
</feature>
<evidence type="ECO:0000256" key="3">
    <source>
        <dbReference type="ARBA" id="ARBA00023004"/>
    </source>
</evidence>
<dbReference type="RefSeq" id="WP_213890320.1">
    <property type="nucleotide sequence ID" value="NZ_JAGFNU010000010.1"/>
</dbReference>
<protein>
    <submittedName>
        <fullName evidence="7">Sulfur oxidation c-type cytochrome SoxX</fullName>
    </submittedName>
</protein>
<evidence type="ECO:0000256" key="4">
    <source>
        <dbReference type="PROSITE-ProRule" id="PRU00433"/>
    </source>
</evidence>
<organism evidence="7 8">
    <name type="scientific">Pseudohalocynthiibacter aestuariivivens</name>
    <dbReference type="NCBI Taxonomy" id="1591409"/>
    <lineage>
        <taxon>Bacteria</taxon>
        <taxon>Pseudomonadati</taxon>
        <taxon>Pseudomonadota</taxon>
        <taxon>Alphaproteobacteria</taxon>
        <taxon>Rhodobacterales</taxon>
        <taxon>Paracoccaceae</taxon>
        <taxon>Pseudohalocynthiibacter</taxon>
    </lineage>
</organism>
<dbReference type="SUPFAM" id="SSF46626">
    <property type="entry name" value="Cytochrome c"/>
    <property type="match status" value="1"/>
</dbReference>
<comment type="caution">
    <text evidence="7">The sequence shown here is derived from an EMBL/GenBank/DDBJ whole genome shotgun (WGS) entry which is preliminary data.</text>
</comment>
<keyword evidence="1 4" id="KW-0349">Heme</keyword>
<reference evidence="7 8" key="1">
    <citation type="submission" date="2024-09" db="EMBL/GenBank/DDBJ databases">
        <authorList>
            <person name="Sun Q."/>
            <person name="Mori K."/>
        </authorList>
    </citation>
    <scope>NUCLEOTIDE SEQUENCE [LARGE SCALE GENOMIC DNA]</scope>
    <source>
        <strain evidence="7 8">CECT 8726</strain>
    </source>
</reference>
<dbReference type="InterPro" id="IPR009056">
    <property type="entry name" value="Cyt_c-like_dom"/>
</dbReference>
<dbReference type="Pfam" id="PF00034">
    <property type="entry name" value="Cytochrom_C"/>
    <property type="match status" value="1"/>
</dbReference>
<keyword evidence="2 4" id="KW-0479">Metal-binding</keyword>